<dbReference type="InterPro" id="IPR008928">
    <property type="entry name" value="6-hairpin_glycosidase_sf"/>
</dbReference>
<dbReference type="EMBL" id="CP049865">
    <property type="protein sequence ID" value="QIK71515.1"/>
    <property type="molecule type" value="Genomic_DNA"/>
</dbReference>
<organism evidence="2 3">
    <name type="scientific">Propioniciclava coleopterorum</name>
    <dbReference type="NCBI Taxonomy" id="2714937"/>
    <lineage>
        <taxon>Bacteria</taxon>
        <taxon>Bacillati</taxon>
        <taxon>Actinomycetota</taxon>
        <taxon>Actinomycetes</taxon>
        <taxon>Propionibacteriales</taxon>
        <taxon>Propionibacteriaceae</taxon>
        <taxon>Propioniciclava</taxon>
    </lineage>
</organism>
<dbReference type="Gene3D" id="1.50.10.10">
    <property type="match status" value="1"/>
</dbReference>
<accession>A0A6G7Y3X3</accession>
<sequence length="528" mass="57203">MADTAPHRPEQAAGEGWSDARVTFAADGPLEGAWHAATERLERCLVAHPGRAPILHEGGIYGGAWVESTASICCEVLARFLPGVAAETIRRVVSQPGPDGQLPYKVTPEGPSYAQIQMVTPFARSVARVAALAADPALLADAYPALAAHDAWLAEHRDTRGTGGVEAFCTYDTGHDRSPRFWHVPDGCPGGDATRYDRDNPRLPFVAPDLTANVAAQRLALAGIAASLHLDPEPWRVKAARSQRALLEQTWHDEDGTFYDRDAQGEPVRVNTDALLRVLACGIGGDAFFDAAAERHLLNPRRFFAAFPFTSVALDDPRFDPHTAYNSWAGPTNMLAILRAPDAFEPHGRYVELGWALWPTVAALSREVRFAQTVNPWVGDQGFTSDYAPAILALLDFVERCCGVLPRFDRTLWVTGMRAPQVQHDLPATATSYGRDVGGRRYDLRVEGEDATLRVDGDVSAVFPAGLRLVLDAAGDLSEIVGMVARTVEGELTWGGTTVEVAVAGNERWAWNAGRPERVAARGVIVPR</sequence>
<dbReference type="Proteomes" id="UP000501058">
    <property type="component" value="Chromosome"/>
</dbReference>
<name>A0A6G7Y3X3_9ACTN</name>
<evidence type="ECO:0000259" key="1">
    <source>
        <dbReference type="Pfam" id="PF22422"/>
    </source>
</evidence>
<evidence type="ECO:0000313" key="2">
    <source>
        <dbReference type="EMBL" id="QIK71515.1"/>
    </source>
</evidence>
<gene>
    <name evidence="2" type="ORF">G7070_03475</name>
</gene>
<keyword evidence="3" id="KW-1185">Reference proteome</keyword>
<protein>
    <recommendedName>
        <fullName evidence="1">Mannosylglycerate hydrolase MGH1-like glycoside hydrolase domain-containing protein</fullName>
    </recommendedName>
</protein>
<dbReference type="RefSeq" id="WP_166231993.1">
    <property type="nucleotide sequence ID" value="NZ_CP049865.1"/>
</dbReference>
<dbReference type="KEGG" id="prv:G7070_03475"/>
<dbReference type="InterPro" id="IPR012341">
    <property type="entry name" value="6hp_glycosidase-like_sf"/>
</dbReference>
<dbReference type="SUPFAM" id="SSF48208">
    <property type="entry name" value="Six-hairpin glycosidases"/>
    <property type="match status" value="1"/>
</dbReference>
<dbReference type="Pfam" id="PF22422">
    <property type="entry name" value="MGH1-like_GH"/>
    <property type="match status" value="1"/>
</dbReference>
<evidence type="ECO:0000313" key="3">
    <source>
        <dbReference type="Proteomes" id="UP000501058"/>
    </source>
</evidence>
<dbReference type="AlphaFoldDB" id="A0A6G7Y3X3"/>
<dbReference type="InterPro" id="IPR054491">
    <property type="entry name" value="MGH1-like_GH"/>
</dbReference>
<dbReference type="GO" id="GO:0005975">
    <property type="term" value="P:carbohydrate metabolic process"/>
    <property type="evidence" value="ECO:0007669"/>
    <property type="project" value="InterPro"/>
</dbReference>
<proteinExistence type="predicted"/>
<reference evidence="2 3" key="1">
    <citation type="submission" date="2020-03" db="EMBL/GenBank/DDBJ databases">
        <title>Propioniciclava sp. nov., isolated from Hydrophilus acuminatus.</title>
        <authorList>
            <person name="Hyun D.-W."/>
            <person name="Bae J.-W."/>
        </authorList>
    </citation>
    <scope>NUCLEOTIDE SEQUENCE [LARGE SCALE GENOMIC DNA]</scope>
    <source>
        <strain evidence="2 3">HDW11</strain>
    </source>
</reference>
<feature type="domain" description="Mannosylglycerate hydrolase MGH1-like glycoside hydrolase" evidence="1">
    <location>
        <begin position="77"/>
        <end position="335"/>
    </location>
</feature>